<reference evidence="5 6" key="1">
    <citation type="journal article" date="2019" name="Nat. Med.">
        <title>A library of human gut bacterial isolates paired with longitudinal multiomics data enables mechanistic microbiome research.</title>
        <authorList>
            <person name="Poyet M."/>
            <person name="Groussin M."/>
            <person name="Gibbons S.M."/>
            <person name="Avila-Pacheco J."/>
            <person name="Jiang X."/>
            <person name="Kearney S.M."/>
            <person name="Perrotta A.R."/>
            <person name="Berdy B."/>
            <person name="Zhao S."/>
            <person name="Lieberman T.D."/>
            <person name="Swanson P.K."/>
            <person name="Smith M."/>
            <person name="Roesemann S."/>
            <person name="Alexander J.E."/>
            <person name="Rich S.A."/>
            <person name="Livny J."/>
            <person name="Vlamakis H."/>
            <person name="Clish C."/>
            <person name="Bullock K."/>
            <person name="Deik A."/>
            <person name="Scott J."/>
            <person name="Pierce K.A."/>
            <person name="Xavier R.J."/>
            <person name="Alm E.J."/>
        </authorList>
    </citation>
    <scope>NUCLEOTIDE SEQUENCE [LARGE SCALE GENOMIC DNA]</scope>
    <source>
        <strain evidence="2 7">BIOML-A14</strain>
        <strain evidence="1 5">BIOML-A160</strain>
        <strain evidence="3 6">BIOML-A2</strain>
    </source>
</reference>
<proteinExistence type="predicted"/>
<dbReference type="Proteomes" id="UP000435985">
    <property type="component" value="Unassembled WGS sequence"/>
</dbReference>
<dbReference type="EMBL" id="VWLB01000082">
    <property type="protein sequence ID" value="KAA3921327.1"/>
    <property type="molecule type" value="Genomic_DNA"/>
</dbReference>
<evidence type="ECO:0000313" key="4">
    <source>
        <dbReference type="EMBL" id="MDC2745711.1"/>
    </source>
</evidence>
<evidence type="ECO:0000313" key="6">
    <source>
        <dbReference type="Proteomes" id="UP000375690"/>
    </source>
</evidence>
<dbReference type="EMBL" id="VWFC01000063">
    <property type="protein sequence ID" value="KAB1318277.1"/>
    <property type="molecule type" value="Genomic_DNA"/>
</dbReference>
<reference evidence="4" key="2">
    <citation type="submission" date="2022-10" db="EMBL/GenBank/DDBJ databases">
        <title>Human gut microbiome strain richness.</title>
        <authorList>
            <person name="Chen-Liaw A."/>
        </authorList>
    </citation>
    <scope>NUCLEOTIDE SEQUENCE</scope>
    <source>
        <strain evidence="4">BSD2780120875st1_E1_BSD2780120875_150330</strain>
    </source>
</reference>
<dbReference type="Pfam" id="PF14055">
    <property type="entry name" value="NVEALA"/>
    <property type="match status" value="1"/>
</dbReference>
<protein>
    <submittedName>
        <fullName evidence="4">NVEALA domain-containing protein</fullName>
    </submittedName>
</protein>
<accession>A0A139KN89</accession>
<evidence type="ECO:0000313" key="3">
    <source>
        <dbReference type="EMBL" id="KAB1318277.1"/>
    </source>
</evidence>
<comment type="caution">
    <text evidence="3">The sequence shown here is derived from an EMBL/GenBank/DDBJ whole genome shotgun (WGS) entry which is preliminary data.</text>
</comment>
<evidence type="ECO:0000313" key="7">
    <source>
        <dbReference type="Proteomes" id="UP000435985"/>
    </source>
</evidence>
<dbReference type="Proteomes" id="UP000365824">
    <property type="component" value="Unassembled WGS sequence"/>
</dbReference>
<evidence type="ECO:0000313" key="2">
    <source>
        <dbReference type="EMBL" id="KAA4660216.1"/>
    </source>
</evidence>
<dbReference type="AlphaFoldDB" id="A0A139KN89"/>
<gene>
    <name evidence="3" type="ORF">F3B53_25755</name>
    <name evidence="2" type="ORF">F3B98_27270</name>
    <name evidence="1" type="ORF">F3F25_27695</name>
    <name evidence="4" type="ORF">PO382_26325</name>
</gene>
<organism evidence="3 6">
    <name type="scientific">Bacteroides ovatus</name>
    <dbReference type="NCBI Taxonomy" id="28116"/>
    <lineage>
        <taxon>Bacteria</taxon>
        <taxon>Pseudomonadati</taxon>
        <taxon>Bacteroidota</taxon>
        <taxon>Bacteroidia</taxon>
        <taxon>Bacteroidales</taxon>
        <taxon>Bacteroidaceae</taxon>
        <taxon>Bacteroides</taxon>
    </lineage>
</organism>
<dbReference type="Proteomes" id="UP001219389">
    <property type="component" value="Unassembled WGS sequence"/>
</dbReference>
<dbReference type="EMBL" id="JAQNZF010000075">
    <property type="protein sequence ID" value="MDC2745711.1"/>
    <property type="molecule type" value="Genomic_DNA"/>
</dbReference>
<evidence type="ECO:0000313" key="1">
    <source>
        <dbReference type="EMBL" id="KAA3921327.1"/>
    </source>
</evidence>
<dbReference type="RefSeq" id="WP_004312299.1">
    <property type="nucleotide sequence ID" value="NZ_CAAKNR010000107.1"/>
</dbReference>
<sequence length="80" mass="8582">MKKKVLGVIAVVAVAAIAGYNVYTSQNDVKLSDLVLSNVEALANAKEGGNECIGCVYTRLQICRTLGDWGACLGEYRPYI</sequence>
<dbReference type="Proteomes" id="UP000375690">
    <property type="component" value="Unassembled WGS sequence"/>
</dbReference>
<evidence type="ECO:0000313" key="5">
    <source>
        <dbReference type="Proteomes" id="UP000365824"/>
    </source>
</evidence>
<name>A0A139KN89_BACOV</name>
<dbReference type="EMBL" id="VWFO01000109">
    <property type="protein sequence ID" value="KAA4660216.1"/>
    <property type="molecule type" value="Genomic_DNA"/>
</dbReference>
<dbReference type="InterPro" id="IPR025905">
    <property type="entry name" value="NVEALA"/>
</dbReference>